<keyword evidence="2 8" id="KW-0474">Menaquinone biosynthesis</keyword>
<comment type="pathway">
    <text evidence="8">Quinol/quinone metabolism; menaquinone biosynthesis; menaquinol from 1,4-dihydroxy-2-naphthoate: step 1/2.</text>
</comment>
<dbReference type="UniPathway" id="UPA00079">
    <property type="reaction ID" value="UER00168"/>
</dbReference>
<keyword evidence="5 8" id="KW-0812">Transmembrane</keyword>
<dbReference type="GO" id="GO:0005886">
    <property type="term" value="C:plasma membrane"/>
    <property type="evidence" value="ECO:0007669"/>
    <property type="project" value="UniProtKB-SubCell"/>
</dbReference>
<feature type="transmembrane region" description="Helical" evidence="8">
    <location>
        <begin position="167"/>
        <end position="186"/>
    </location>
</feature>
<feature type="transmembrane region" description="Helical" evidence="8">
    <location>
        <begin position="112"/>
        <end position="131"/>
    </location>
</feature>
<keyword evidence="6 8" id="KW-1133">Transmembrane helix</keyword>
<dbReference type="InterPro" id="IPR026046">
    <property type="entry name" value="UBIAD1"/>
</dbReference>
<dbReference type="InterPro" id="IPR000537">
    <property type="entry name" value="UbiA_prenyltransferase"/>
</dbReference>
<dbReference type="InterPro" id="IPR004657">
    <property type="entry name" value="MenA"/>
</dbReference>
<evidence type="ECO:0000256" key="3">
    <source>
        <dbReference type="ARBA" id="ARBA00022475"/>
    </source>
</evidence>
<dbReference type="AlphaFoldDB" id="A0A2K8KRZ0"/>
<evidence type="ECO:0000256" key="7">
    <source>
        <dbReference type="ARBA" id="ARBA00023136"/>
    </source>
</evidence>
<organism evidence="10 11">
    <name type="scientific">Reinekea forsetii</name>
    <dbReference type="NCBI Taxonomy" id="1336806"/>
    <lineage>
        <taxon>Bacteria</taxon>
        <taxon>Pseudomonadati</taxon>
        <taxon>Pseudomonadota</taxon>
        <taxon>Gammaproteobacteria</taxon>
        <taxon>Oceanospirillales</taxon>
        <taxon>Saccharospirillaceae</taxon>
        <taxon>Reinekea</taxon>
    </lineage>
</organism>
<comment type="similarity">
    <text evidence="8">Belongs to the MenA family. Type 1 subfamily.</text>
</comment>
<evidence type="ECO:0000256" key="4">
    <source>
        <dbReference type="ARBA" id="ARBA00022679"/>
    </source>
</evidence>
<name>A0A2K8KRZ0_9GAMM</name>
<dbReference type="RefSeq" id="WP_100257729.1">
    <property type="nucleotide sequence ID" value="NZ_CP011797.1"/>
</dbReference>
<evidence type="ECO:0000256" key="1">
    <source>
        <dbReference type="ARBA" id="ARBA00004141"/>
    </source>
</evidence>
<dbReference type="PIRSF" id="PIRSF005355">
    <property type="entry name" value="UBIAD1"/>
    <property type="match status" value="1"/>
</dbReference>
<dbReference type="NCBIfam" id="TIGR00751">
    <property type="entry name" value="menA"/>
    <property type="match status" value="1"/>
</dbReference>
<accession>A0A2K8KRZ0</accession>
<dbReference type="PANTHER" id="PTHR13929:SF0">
    <property type="entry name" value="UBIA PRENYLTRANSFERASE DOMAIN-CONTAINING PROTEIN 1"/>
    <property type="match status" value="1"/>
</dbReference>
<dbReference type="Proteomes" id="UP000229757">
    <property type="component" value="Chromosome"/>
</dbReference>
<comment type="catalytic activity">
    <reaction evidence="8">
        <text>an all-trans-polyprenyl diphosphate + 1,4-dihydroxy-2-naphthoate + H(+) = a 2-demethylmenaquinol + CO2 + diphosphate</text>
        <dbReference type="Rhea" id="RHEA:26478"/>
        <dbReference type="Rhea" id="RHEA-COMP:9563"/>
        <dbReference type="Rhea" id="RHEA-COMP:9564"/>
        <dbReference type="ChEBI" id="CHEBI:11173"/>
        <dbReference type="ChEBI" id="CHEBI:15378"/>
        <dbReference type="ChEBI" id="CHEBI:16526"/>
        <dbReference type="ChEBI" id="CHEBI:33019"/>
        <dbReference type="ChEBI" id="CHEBI:55437"/>
        <dbReference type="ChEBI" id="CHEBI:58914"/>
        <dbReference type="EC" id="2.5.1.74"/>
    </reaction>
</comment>
<evidence type="ECO:0000256" key="5">
    <source>
        <dbReference type="ARBA" id="ARBA00022692"/>
    </source>
</evidence>
<comment type="subcellular location">
    <subcellularLocation>
        <location evidence="8">Cell membrane</location>
        <topology evidence="8">Multi-pass membrane protein</topology>
    </subcellularLocation>
    <subcellularLocation>
        <location evidence="1">Membrane</location>
        <topology evidence="1">Multi-pass membrane protein</topology>
    </subcellularLocation>
</comment>
<dbReference type="HAMAP" id="MF_01937">
    <property type="entry name" value="MenA_1"/>
    <property type="match status" value="1"/>
</dbReference>
<dbReference type="GO" id="GO:0042371">
    <property type="term" value="P:vitamin K biosynthetic process"/>
    <property type="evidence" value="ECO:0007669"/>
    <property type="project" value="TreeGrafter"/>
</dbReference>
<dbReference type="CDD" id="cd13962">
    <property type="entry name" value="PT_UbiA_UBIAD1"/>
    <property type="match status" value="1"/>
</dbReference>
<dbReference type="Gene3D" id="1.10.357.140">
    <property type="entry name" value="UbiA prenyltransferase"/>
    <property type="match status" value="1"/>
</dbReference>
<protein>
    <recommendedName>
        <fullName evidence="8 9">1,4-dihydroxy-2-naphthoate octaprenyltransferase</fullName>
        <shortName evidence="8">DHNA-octaprenyltransferase</shortName>
        <ecNumber evidence="8 9">2.5.1.74</ecNumber>
    </recommendedName>
</protein>
<evidence type="ECO:0000256" key="6">
    <source>
        <dbReference type="ARBA" id="ARBA00022989"/>
    </source>
</evidence>
<comment type="function">
    <text evidence="8">Conversion of 1,4-dihydroxy-2-naphthoate (DHNA) to demethylmenaquinone (DMK).</text>
</comment>
<dbReference type="InterPro" id="IPR044878">
    <property type="entry name" value="UbiA_sf"/>
</dbReference>
<keyword evidence="4 8" id="KW-0808">Transferase</keyword>
<dbReference type="EMBL" id="CP011797">
    <property type="protein sequence ID" value="ATX77473.1"/>
    <property type="molecule type" value="Genomic_DNA"/>
</dbReference>
<gene>
    <name evidence="8" type="primary">menA</name>
    <name evidence="10" type="ORF">REIFOR_02342</name>
</gene>
<dbReference type="GO" id="GO:0046428">
    <property type="term" value="F:1,4-dihydroxy-2-naphthoate polyprenyltransferase activity"/>
    <property type="evidence" value="ECO:0007669"/>
    <property type="project" value="UniProtKB-UniRule"/>
</dbReference>
<keyword evidence="7 8" id="KW-0472">Membrane</keyword>
<evidence type="ECO:0000256" key="8">
    <source>
        <dbReference type="HAMAP-Rule" id="MF_01937"/>
    </source>
</evidence>
<feature type="transmembrane region" description="Helical" evidence="8">
    <location>
        <begin position="143"/>
        <end position="161"/>
    </location>
</feature>
<feature type="transmembrane region" description="Helical" evidence="8">
    <location>
        <begin position="81"/>
        <end position="106"/>
    </location>
</feature>
<reference evidence="10 11" key="1">
    <citation type="journal article" date="2017" name="Environ. Microbiol.">
        <title>Genomic and physiological analyses of 'Reinekea forsetii' reveal a versatile opportunistic lifestyle during spring algae blooms.</title>
        <authorList>
            <person name="Avci B."/>
            <person name="Hahnke R.L."/>
            <person name="Chafee M."/>
            <person name="Fischer T."/>
            <person name="Gruber-Vodicka H."/>
            <person name="Tegetmeyer H.E."/>
            <person name="Harder J."/>
            <person name="Fuchs B.M."/>
            <person name="Amann R.I."/>
            <person name="Teeling H."/>
        </authorList>
    </citation>
    <scope>NUCLEOTIDE SEQUENCE [LARGE SCALE GENOMIC DNA]</scope>
    <source>
        <strain evidence="10 11">Hel1_31_D35</strain>
    </source>
</reference>
<proteinExistence type="inferred from homology"/>
<feature type="transmembrane region" description="Helical" evidence="8">
    <location>
        <begin position="268"/>
        <end position="288"/>
    </location>
</feature>
<feature type="transmembrane region" description="Helical" evidence="8">
    <location>
        <begin position="38"/>
        <end position="60"/>
    </location>
</feature>
<evidence type="ECO:0000313" key="11">
    <source>
        <dbReference type="Proteomes" id="UP000229757"/>
    </source>
</evidence>
<dbReference type="OrthoDB" id="9767568at2"/>
<evidence type="ECO:0000256" key="9">
    <source>
        <dbReference type="NCBIfam" id="TIGR00751"/>
    </source>
</evidence>
<evidence type="ECO:0000313" key="10">
    <source>
        <dbReference type="EMBL" id="ATX77473.1"/>
    </source>
</evidence>
<sequence>MLKPWLLAIRPKTLAASVSPILLGSALAYHDGLLQPLNLWLALICALCLQIAVNLANDWFDGRSGVDTALRKGPTRVTQAGLMSPFQLLLGLGLVSALAIASGLWLVALSSWGLLAFGLAALLAVFAYSGGPWPLASHALGEVTVLLFFGWLAVGGSYYVHTLQINPVVMGYGTVAGLISAAIMLVNNIRDIATDRPANKHTLAVVLGDNRARQLYVGLLITAVVGHLVISFPLGLVSLIPVLMMTPFLRRLVGAIRVRQGAGLNLQLAQTAQLVLLYCLAMSAVLVVF</sequence>
<feature type="transmembrane region" description="Helical" evidence="8">
    <location>
        <begin position="215"/>
        <end position="248"/>
    </location>
</feature>
<dbReference type="GO" id="GO:0009234">
    <property type="term" value="P:menaquinone biosynthetic process"/>
    <property type="evidence" value="ECO:0007669"/>
    <property type="project" value="UniProtKB-UniRule"/>
</dbReference>
<keyword evidence="3 8" id="KW-1003">Cell membrane</keyword>
<dbReference type="EC" id="2.5.1.74" evidence="8 9"/>
<evidence type="ECO:0000256" key="2">
    <source>
        <dbReference type="ARBA" id="ARBA00022428"/>
    </source>
</evidence>
<dbReference type="KEGG" id="rfo:REIFOR_02342"/>
<keyword evidence="11" id="KW-1185">Reference proteome</keyword>
<dbReference type="PANTHER" id="PTHR13929">
    <property type="entry name" value="1,4-DIHYDROXY-2-NAPHTHOATE OCTAPRENYLTRANSFERASE"/>
    <property type="match status" value="1"/>
</dbReference>
<dbReference type="Pfam" id="PF01040">
    <property type="entry name" value="UbiA"/>
    <property type="match status" value="1"/>
</dbReference>